<dbReference type="AlphaFoldDB" id="A0A4R6JZS9"/>
<dbReference type="Pfam" id="PF00293">
    <property type="entry name" value="NUDIX"/>
    <property type="match status" value="1"/>
</dbReference>
<dbReference type="InterPro" id="IPR000086">
    <property type="entry name" value="NUDIX_hydrolase_dom"/>
</dbReference>
<comment type="caution">
    <text evidence="2">The sequence shown here is derived from an EMBL/GenBank/DDBJ whole genome shotgun (WGS) entry which is preliminary data.</text>
</comment>
<feature type="domain" description="Nudix hydrolase" evidence="1">
    <location>
        <begin position="55"/>
        <end position="162"/>
    </location>
</feature>
<proteinExistence type="predicted"/>
<dbReference type="Proteomes" id="UP000294901">
    <property type="component" value="Unassembled WGS sequence"/>
</dbReference>
<dbReference type="InterPro" id="IPR015797">
    <property type="entry name" value="NUDIX_hydrolase-like_dom_sf"/>
</dbReference>
<dbReference type="RefSeq" id="WP_166661235.1">
    <property type="nucleotide sequence ID" value="NZ_BOMD01000030.1"/>
</dbReference>
<dbReference type="CDD" id="cd03424">
    <property type="entry name" value="NUDIX_ADPRase_Nudt5_UGPPase_Nudt14"/>
    <property type="match status" value="1"/>
</dbReference>
<dbReference type="SUPFAM" id="SSF55811">
    <property type="entry name" value="Nudix"/>
    <property type="match status" value="1"/>
</dbReference>
<evidence type="ECO:0000313" key="3">
    <source>
        <dbReference type="Proteomes" id="UP000294901"/>
    </source>
</evidence>
<organism evidence="2 3">
    <name type="scientific">Paractinoplanes brasiliensis</name>
    <dbReference type="NCBI Taxonomy" id="52695"/>
    <lineage>
        <taxon>Bacteria</taxon>
        <taxon>Bacillati</taxon>
        <taxon>Actinomycetota</taxon>
        <taxon>Actinomycetes</taxon>
        <taxon>Micromonosporales</taxon>
        <taxon>Micromonosporaceae</taxon>
        <taxon>Paractinoplanes</taxon>
    </lineage>
</organism>
<reference evidence="2 3" key="1">
    <citation type="submission" date="2019-03" db="EMBL/GenBank/DDBJ databases">
        <title>Sequencing the genomes of 1000 actinobacteria strains.</title>
        <authorList>
            <person name="Klenk H.-P."/>
        </authorList>
    </citation>
    <scope>NUCLEOTIDE SEQUENCE [LARGE SCALE GENOMIC DNA]</scope>
    <source>
        <strain evidence="2 3">DSM 43805</strain>
    </source>
</reference>
<dbReference type="Gene3D" id="3.90.79.10">
    <property type="entry name" value="Nucleoside Triphosphate Pyrophosphohydrolase"/>
    <property type="match status" value="1"/>
</dbReference>
<keyword evidence="3" id="KW-1185">Reference proteome</keyword>
<accession>A0A4R6JZS9</accession>
<gene>
    <name evidence="2" type="ORF">C8E87_5021</name>
</gene>
<name>A0A4R6JZS9_9ACTN</name>
<evidence type="ECO:0000313" key="2">
    <source>
        <dbReference type="EMBL" id="TDO41291.1"/>
    </source>
</evidence>
<protein>
    <submittedName>
        <fullName evidence="2">ADP-ribose pyrophosphatase YjhB (NUDIX family)</fullName>
    </submittedName>
</protein>
<sequence length="187" mass="20420">MTLEVPSSLPRTRRTAEHKVFQNEFIAVYNDDVLIAGAFPAQFLRIVEREGKPGAAVLARCRGQYALVLNDRYPTGDWEWGIPRGFAHSGDPEHTAREELAEELGGLPRELVPLGIVTPNSGLLAARVHLYLAEFDAEVAAPVDSAEIAMVRWIGLPELYAEIVDGRITDAFTLSALTQATARGLLG</sequence>
<evidence type="ECO:0000259" key="1">
    <source>
        <dbReference type="Pfam" id="PF00293"/>
    </source>
</evidence>
<dbReference type="EMBL" id="SNWR01000001">
    <property type="protein sequence ID" value="TDO41291.1"/>
    <property type="molecule type" value="Genomic_DNA"/>
</dbReference>